<feature type="compositionally biased region" description="Low complexity" evidence="5">
    <location>
        <begin position="179"/>
        <end position="216"/>
    </location>
</feature>
<dbReference type="Pfam" id="PF13445">
    <property type="entry name" value="zf-RING_UBOX"/>
    <property type="match status" value="1"/>
</dbReference>
<feature type="compositionally biased region" description="Low complexity" evidence="5">
    <location>
        <begin position="226"/>
        <end position="235"/>
    </location>
</feature>
<sequence length="658" mass="71777">MKFGKALESNAETMPEGWRPYVIHYKALKKKINAIVKELDDRGLPSPIIKNLLSQSMSGDMQRLEYSFDDDKSHLKTCIKVVLDDIDPAGGISFGPAPLAQDDPLSKLFAHELAFLNSSASSSTSDLHEQLSVGEGESAGESQSLEDLLDDASVSEVSEEATTPSEAGTEDTDDDPLMSGATSSAGSRAASPPPSLTETATAIATATTVTSSSTMSADDKAHDIESTTSSPPAAAVATATNALQQDNLLAHGPNSGTITPSGVASSSTVAVSSSRPHAPSPLSRPPLRPEDIVSPTSAAEPSPALSTPLADSAGSSTEPPMETLITPGNAALQSDLSAESTLPTNTRFHTIEEDGKRVLVIELTADTAFFDQLGEEVSQLSKLQQSNKREFEAKVEDLSKVLTVVSSPHNKDMYTWREILKTYLDAQVFVGDQESDRSTRSSEKAQKQLQWFLKEMERSKLTQKFKQPKSKVAFNTFFQLNSELITMKQFKELNQMAMTKILKKHDKRTNLTASSGFPKHLQNEPFYNDNISKSLTYTIGCQLVSIIPQPDDYACPICMSVAWKPIRLNCNHVFCVRCLIKAQRKKMIHCPVCRQHNSVVEADASNLDVSMMNFLKLYFPKEIKEKRKDSSREQAAEEMEALTGQRWSEVPEGACSIM</sequence>
<feature type="region of interest" description="Disordered" evidence="5">
    <location>
        <begin position="248"/>
        <end position="324"/>
    </location>
</feature>
<dbReference type="SMART" id="SM00184">
    <property type="entry name" value="RING"/>
    <property type="match status" value="1"/>
</dbReference>
<dbReference type="Pfam" id="PF03105">
    <property type="entry name" value="SPX"/>
    <property type="match status" value="1"/>
</dbReference>
<keyword evidence="3" id="KW-0862">Zinc</keyword>
<feature type="region of interest" description="Disordered" evidence="5">
    <location>
        <begin position="124"/>
        <end position="235"/>
    </location>
</feature>
<dbReference type="PROSITE" id="PS50089">
    <property type="entry name" value="ZF_RING_2"/>
    <property type="match status" value="1"/>
</dbReference>
<dbReference type="InterPro" id="IPR001841">
    <property type="entry name" value="Znf_RING"/>
</dbReference>
<comment type="caution">
    <text evidence="8">The sequence shown here is derived from an EMBL/GenBank/DDBJ whole genome shotgun (WGS) entry which is preliminary data.</text>
</comment>
<evidence type="ECO:0000256" key="3">
    <source>
        <dbReference type="ARBA" id="ARBA00022833"/>
    </source>
</evidence>
<dbReference type="InterPro" id="IPR013083">
    <property type="entry name" value="Znf_RING/FYVE/PHD"/>
</dbReference>
<evidence type="ECO:0000256" key="2">
    <source>
        <dbReference type="ARBA" id="ARBA00022771"/>
    </source>
</evidence>
<dbReference type="PROSITE" id="PS00518">
    <property type="entry name" value="ZF_RING_1"/>
    <property type="match status" value="1"/>
</dbReference>
<evidence type="ECO:0000256" key="5">
    <source>
        <dbReference type="SAM" id="MobiDB-lite"/>
    </source>
</evidence>
<dbReference type="Proteomes" id="UP000827284">
    <property type="component" value="Unassembled WGS sequence"/>
</dbReference>
<keyword evidence="2 4" id="KW-0863">Zinc-finger</keyword>
<name>A0A9P3HHY6_9FUNG</name>
<dbReference type="AlphaFoldDB" id="A0A9P3HHY6"/>
<evidence type="ECO:0000313" key="9">
    <source>
        <dbReference type="Proteomes" id="UP000827284"/>
    </source>
</evidence>
<evidence type="ECO:0000259" key="6">
    <source>
        <dbReference type="PROSITE" id="PS50089"/>
    </source>
</evidence>
<dbReference type="Gene3D" id="3.30.40.10">
    <property type="entry name" value="Zinc/RING finger domain, C3HC4 (zinc finger)"/>
    <property type="match status" value="1"/>
</dbReference>
<dbReference type="EMBL" id="BQFW01000013">
    <property type="protein sequence ID" value="GJJ76921.1"/>
    <property type="molecule type" value="Genomic_DNA"/>
</dbReference>
<feature type="domain" description="SPX" evidence="7">
    <location>
        <begin position="1"/>
        <end position="519"/>
    </location>
</feature>
<organism evidence="8 9">
    <name type="scientific">Entomortierella parvispora</name>
    <dbReference type="NCBI Taxonomy" id="205924"/>
    <lineage>
        <taxon>Eukaryota</taxon>
        <taxon>Fungi</taxon>
        <taxon>Fungi incertae sedis</taxon>
        <taxon>Mucoromycota</taxon>
        <taxon>Mortierellomycotina</taxon>
        <taxon>Mortierellomycetes</taxon>
        <taxon>Mortierellales</taxon>
        <taxon>Mortierellaceae</taxon>
        <taxon>Entomortierella</taxon>
    </lineage>
</organism>
<evidence type="ECO:0000256" key="1">
    <source>
        <dbReference type="ARBA" id="ARBA00022723"/>
    </source>
</evidence>
<evidence type="ECO:0000313" key="8">
    <source>
        <dbReference type="EMBL" id="GJJ76921.1"/>
    </source>
</evidence>
<feature type="region of interest" description="Disordered" evidence="5">
    <location>
        <begin position="629"/>
        <end position="658"/>
    </location>
</feature>
<dbReference type="OrthoDB" id="5588846at2759"/>
<dbReference type="CDD" id="cd23137">
    <property type="entry name" value="RING-HC_TRY3-like"/>
    <property type="match status" value="1"/>
</dbReference>
<gene>
    <name evidence="8" type="ORF">EMPS_09280</name>
</gene>
<evidence type="ECO:0000259" key="7">
    <source>
        <dbReference type="PROSITE" id="PS51382"/>
    </source>
</evidence>
<dbReference type="InterPro" id="IPR004331">
    <property type="entry name" value="SPX_dom"/>
</dbReference>
<dbReference type="InterPro" id="IPR027370">
    <property type="entry name" value="Znf-RING_euk"/>
</dbReference>
<accession>A0A9P3HHY6</accession>
<dbReference type="SUPFAM" id="SSF57850">
    <property type="entry name" value="RING/U-box"/>
    <property type="match status" value="1"/>
</dbReference>
<dbReference type="PANTHER" id="PTHR23327:SF51">
    <property type="entry name" value="TRANSCRIPTIONAL REGULATOR OF YEAST FORM ADHERENCE 3"/>
    <property type="match status" value="1"/>
</dbReference>
<feature type="compositionally biased region" description="Low complexity" evidence="5">
    <location>
        <begin position="261"/>
        <end position="277"/>
    </location>
</feature>
<keyword evidence="1" id="KW-0479">Metal-binding</keyword>
<reference evidence="8" key="2">
    <citation type="journal article" date="2022" name="Microbiol. Resour. Announc.">
        <title>Whole-Genome Sequence of Entomortierella parvispora E1425, a Mucoromycotan Fungus Associated with Burkholderiaceae-Related Endosymbiotic Bacteria.</title>
        <authorList>
            <person name="Herlambang A."/>
            <person name="Guo Y."/>
            <person name="Takashima Y."/>
            <person name="Narisawa K."/>
            <person name="Ohta H."/>
            <person name="Nishizawa T."/>
        </authorList>
    </citation>
    <scope>NUCLEOTIDE SEQUENCE</scope>
    <source>
        <strain evidence="8">E1425</strain>
    </source>
</reference>
<protein>
    <submittedName>
        <fullName evidence="8">E3 ubiquitin-protein ligase BAH</fullName>
    </submittedName>
</protein>
<keyword evidence="9" id="KW-1185">Reference proteome</keyword>
<dbReference type="GO" id="GO:0008270">
    <property type="term" value="F:zinc ion binding"/>
    <property type="evidence" value="ECO:0007669"/>
    <property type="project" value="UniProtKB-KW"/>
</dbReference>
<dbReference type="InterPro" id="IPR017907">
    <property type="entry name" value="Znf_RING_CS"/>
</dbReference>
<proteinExistence type="predicted"/>
<dbReference type="PROSITE" id="PS51382">
    <property type="entry name" value="SPX"/>
    <property type="match status" value="1"/>
</dbReference>
<feature type="domain" description="RING-type" evidence="6">
    <location>
        <begin position="555"/>
        <end position="594"/>
    </location>
</feature>
<evidence type="ECO:0000256" key="4">
    <source>
        <dbReference type="PROSITE-ProRule" id="PRU00175"/>
    </source>
</evidence>
<reference evidence="8" key="1">
    <citation type="submission" date="2021-11" db="EMBL/GenBank/DDBJ databases">
        <authorList>
            <person name="Herlambang A."/>
            <person name="Guo Y."/>
            <person name="Takashima Y."/>
            <person name="Nishizawa T."/>
        </authorList>
    </citation>
    <scope>NUCLEOTIDE SEQUENCE</scope>
    <source>
        <strain evidence="8">E1425</strain>
    </source>
</reference>
<dbReference type="PANTHER" id="PTHR23327">
    <property type="entry name" value="RING FINGER PROTEIN 127"/>
    <property type="match status" value="1"/>
</dbReference>